<dbReference type="Proteomes" id="UP001596023">
    <property type="component" value="Unassembled WGS sequence"/>
</dbReference>
<dbReference type="RefSeq" id="WP_379998856.1">
    <property type="nucleotide sequence ID" value="NZ_JBHSGN010000104.1"/>
</dbReference>
<keyword evidence="1" id="KW-0175">Coiled coil</keyword>
<reference evidence="3" key="1">
    <citation type="journal article" date="2019" name="Int. J. Syst. Evol. Microbiol.">
        <title>The Global Catalogue of Microorganisms (GCM) 10K type strain sequencing project: providing services to taxonomists for standard genome sequencing and annotation.</title>
        <authorList>
            <consortium name="The Broad Institute Genomics Platform"/>
            <consortium name="The Broad Institute Genome Sequencing Center for Infectious Disease"/>
            <person name="Wu L."/>
            <person name="Ma J."/>
        </authorList>
    </citation>
    <scope>NUCLEOTIDE SEQUENCE [LARGE SCALE GENOMIC DNA]</scope>
    <source>
        <strain evidence="3">CCUG 66188</strain>
    </source>
</reference>
<dbReference type="Pfam" id="PF14284">
    <property type="entry name" value="PcfJ"/>
    <property type="match status" value="1"/>
</dbReference>
<dbReference type="InterPro" id="IPR025586">
    <property type="entry name" value="PcfJ"/>
</dbReference>
<keyword evidence="3" id="KW-1185">Reference proteome</keyword>
<name>A0ABV9KZ50_9BACT</name>
<protein>
    <submittedName>
        <fullName evidence="2">PcfJ domain-containing protein</fullName>
    </submittedName>
</protein>
<evidence type="ECO:0000313" key="3">
    <source>
        <dbReference type="Proteomes" id="UP001596023"/>
    </source>
</evidence>
<evidence type="ECO:0000256" key="1">
    <source>
        <dbReference type="SAM" id="Coils"/>
    </source>
</evidence>
<accession>A0ABV9KZ50</accession>
<organism evidence="2 3">
    <name type="scientific">Dysgonomonas termitidis</name>
    <dbReference type="NCBI Taxonomy" id="1516126"/>
    <lineage>
        <taxon>Bacteria</taxon>
        <taxon>Pseudomonadati</taxon>
        <taxon>Bacteroidota</taxon>
        <taxon>Bacteroidia</taxon>
        <taxon>Bacteroidales</taxon>
        <taxon>Dysgonomonadaceae</taxon>
        <taxon>Dysgonomonas</taxon>
    </lineage>
</organism>
<evidence type="ECO:0000313" key="2">
    <source>
        <dbReference type="EMBL" id="MFC4675535.1"/>
    </source>
</evidence>
<gene>
    <name evidence="2" type="ORF">ACFO6W_17720</name>
</gene>
<comment type="caution">
    <text evidence="2">The sequence shown here is derived from an EMBL/GenBank/DDBJ whole genome shotgun (WGS) entry which is preliminary data.</text>
</comment>
<dbReference type="EMBL" id="JBHSGN010000104">
    <property type="protein sequence ID" value="MFC4675535.1"/>
    <property type="molecule type" value="Genomic_DNA"/>
</dbReference>
<sequence length="422" mass="50171">MKPKNKFQKRIVEASKKLPKITNAQIKWAYKNCIEHIGHKSKKSIVTCLECGHKWKDKTNKEHCSCPHCNTHLKIEETRKRTFMDYEYMCIVTACEGFQVLRFIYVECNMKVGKEADYYYTEAVQWWIAPNGKTATMARLKQMGFYSFRWNLYSDLEIRPEKPLYNVTPTAVYPRQKLIPEIVRSGYNKEFYKLTPFDLLHFLLSNSRAETLLKARQISLVQYFAYHTSKNIQDYWPSIKICMRNKFCIEDVQMWCDYIDLLRFFEKDLHSTKYVCPIDLHTEHDRYVRKRREYQKRVDEEEARRKALEDEAFFKETKSRFFGVEFSDGLLTIRVLESVQEIMQEGDAMKHCLFTNNYHLKTDSLILSACIDNKRIETIELSISELKILQSQGVSNKITEYHNQILKLVEQNIPLIEKRLAA</sequence>
<feature type="coiled-coil region" evidence="1">
    <location>
        <begin position="284"/>
        <end position="318"/>
    </location>
</feature>
<proteinExistence type="predicted"/>